<dbReference type="Pfam" id="PF10388">
    <property type="entry name" value="YkuI_C"/>
    <property type="match status" value="1"/>
</dbReference>
<feature type="domain" description="EAL" evidence="1">
    <location>
        <begin position="1"/>
        <end position="246"/>
    </location>
</feature>
<dbReference type="Gene3D" id="3.20.20.450">
    <property type="entry name" value="EAL domain"/>
    <property type="match status" value="1"/>
</dbReference>
<protein>
    <submittedName>
        <fullName evidence="2">EAL-associated domain-containing protein</fullName>
    </submittedName>
</protein>
<sequence>MDALEIMSQLDHVTPFFQPIFSADEHKVIGYEVLGRFLVGDEARSLGPFFHDQEVPDEYLIEVDDLILKKALSLYLNSGIQTTLFINRNARLLKEDYGEHLLTILQEYEEKGLQLSHIVLEISGSEYSKELEHVLRYYKTLGIQIAIDHIGETSGDIYKYTGYSPDILKVSLQALRQNSSGQTYKDILYSISMLARKIGASLLFESIEMEYQLQYAWKHGGRYYQGYYLYEPCDHFLEENIQKETLKRKCQEFILHEKRSLEKVYLLAESVQNALQDVVSKYTKQAITKEQLLVEIGKKFEDMCFRLYICDENGFELTSNYFKKEGSWIFQPEYFGKNWSWRPYFLENILRMQKNRIGLISDLYSDIEKGETIRTFSYPLNEREYLFIDISYEFLFEQDGLLY</sequence>
<dbReference type="CDD" id="cd01948">
    <property type="entry name" value="EAL"/>
    <property type="match status" value="1"/>
</dbReference>
<evidence type="ECO:0000313" key="3">
    <source>
        <dbReference type="Proteomes" id="UP001387364"/>
    </source>
</evidence>
<organism evidence="2 3">
    <name type="scientific">Bacillus kandeliae</name>
    <dbReference type="NCBI Taxonomy" id="3129297"/>
    <lineage>
        <taxon>Bacteria</taxon>
        <taxon>Bacillati</taxon>
        <taxon>Bacillota</taxon>
        <taxon>Bacilli</taxon>
        <taxon>Bacillales</taxon>
        <taxon>Bacillaceae</taxon>
        <taxon>Bacillus</taxon>
    </lineage>
</organism>
<dbReference type="Gene3D" id="3.30.450.20">
    <property type="entry name" value="PAS domain"/>
    <property type="match status" value="1"/>
</dbReference>
<dbReference type="SUPFAM" id="SSF141868">
    <property type="entry name" value="EAL domain-like"/>
    <property type="match status" value="1"/>
</dbReference>
<dbReference type="PANTHER" id="PTHR33121">
    <property type="entry name" value="CYCLIC DI-GMP PHOSPHODIESTERASE PDEF"/>
    <property type="match status" value="1"/>
</dbReference>
<dbReference type="SUPFAM" id="SSF103190">
    <property type="entry name" value="Sensory domain-like"/>
    <property type="match status" value="1"/>
</dbReference>
<name>A0ABZ2N8W2_9BACI</name>
<dbReference type="Pfam" id="PF00563">
    <property type="entry name" value="EAL"/>
    <property type="match status" value="1"/>
</dbReference>
<dbReference type="InterPro" id="IPR029151">
    <property type="entry name" value="Sensor-like_sf"/>
</dbReference>
<keyword evidence="3" id="KW-1185">Reference proteome</keyword>
<evidence type="ECO:0000259" key="1">
    <source>
        <dbReference type="PROSITE" id="PS50883"/>
    </source>
</evidence>
<gene>
    <name evidence="2" type="ORF">WDJ61_06010</name>
</gene>
<proteinExistence type="predicted"/>
<dbReference type="Proteomes" id="UP001387364">
    <property type="component" value="Chromosome"/>
</dbReference>
<dbReference type="InterPro" id="IPR018842">
    <property type="entry name" value="YkuI_C"/>
</dbReference>
<dbReference type="RefSeq" id="WP_338753817.1">
    <property type="nucleotide sequence ID" value="NZ_CP147404.1"/>
</dbReference>
<dbReference type="PROSITE" id="PS50883">
    <property type="entry name" value="EAL"/>
    <property type="match status" value="1"/>
</dbReference>
<dbReference type="SMART" id="SM00052">
    <property type="entry name" value="EAL"/>
    <property type="match status" value="1"/>
</dbReference>
<accession>A0ABZ2N8W2</accession>
<evidence type="ECO:0000313" key="2">
    <source>
        <dbReference type="EMBL" id="WXB94181.1"/>
    </source>
</evidence>
<dbReference type="InterPro" id="IPR035919">
    <property type="entry name" value="EAL_sf"/>
</dbReference>
<dbReference type="PANTHER" id="PTHR33121:SF82">
    <property type="entry name" value="SIGNAL TRANSDUCTION PROTEIN CONTAINING A EAL DOMAIN"/>
    <property type="match status" value="1"/>
</dbReference>
<dbReference type="InterPro" id="IPR050706">
    <property type="entry name" value="Cyclic-di-GMP_PDE-like"/>
</dbReference>
<dbReference type="InterPro" id="IPR001633">
    <property type="entry name" value="EAL_dom"/>
</dbReference>
<reference evidence="2 3" key="1">
    <citation type="submission" date="2024-02" db="EMBL/GenBank/DDBJ databases">
        <title>Seven novel Bacillus-like species.</title>
        <authorList>
            <person name="Liu G."/>
        </authorList>
    </citation>
    <scope>NUCLEOTIDE SEQUENCE [LARGE SCALE GENOMIC DNA]</scope>
    <source>
        <strain evidence="2 3">FJAT-52991</strain>
    </source>
</reference>
<dbReference type="EMBL" id="CP147404">
    <property type="protein sequence ID" value="WXB94181.1"/>
    <property type="molecule type" value="Genomic_DNA"/>
</dbReference>
<dbReference type="Gene3D" id="1.20.5.170">
    <property type="match status" value="1"/>
</dbReference>